<evidence type="ECO:0000313" key="3">
    <source>
        <dbReference type="Proteomes" id="UP000516412"/>
    </source>
</evidence>
<gene>
    <name evidence="2" type="ORF">H7A79_2759</name>
</gene>
<accession>A0A7H1MCG4</accession>
<feature type="region of interest" description="Disordered" evidence="1">
    <location>
        <begin position="102"/>
        <end position="135"/>
    </location>
</feature>
<dbReference type="RefSeq" id="WP_187000661.1">
    <property type="nucleotide sequence ID" value="NZ_CP060414.2"/>
</dbReference>
<dbReference type="AlphaFoldDB" id="A0A7H1MCG4"/>
<proteinExistence type="predicted"/>
<dbReference type="EMBL" id="CP060414">
    <property type="protein sequence ID" value="QNT59329.1"/>
    <property type="molecule type" value="Genomic_DNA"/>
</dbReference>
<dbReference type="KEGG" id="nmus:H7A79_2759"/>
<evidence type="ECO:0000256" key="1">
    <source>
        <dbReference type="SAM" id="MobiDB-lite"/>
    </source>
</evidence>
<keyword evidence="3" id="KW-1185">Reference proteome</keyword>
<organism evidence="2 3">
    <name type="scientific">Neisseria musculi</name>
    <dbReference type="NCBI Taxonomy" id="1815583"/>
    <lineage>
        <taxon>Bacteria</taxon>
        <taxon>Pseudomonadati</taxon>
        <taxon>Pseudomonadota</taxon>
        <taxon>Betaproteobacteria</taxon>
        <taxon>Neisseriales</taxon>
        <taxon>Neisseriaceae</taxon>
        <taxon>Neisseria</taxon>
    </lineage>
</organism>
<name>A0A7H1MCG4_9NEIS</name>
<sequence length="135" mass="14858">MLDHNTLEICGSEEARQARENGVNQSCPTRKNVRIDESSVKNGVMTVAYTLTDRDFNDIATMLPFAVNVMKRRVTAIVCRPEGGLLPGLQTARFTLRDRHGKAMPPVDILPPGCMPQSAAEPQEGEGRPRRQAKG</sequence>
<evidence type="ECO:0000313" key="2">
    <source>
        <dbReference type="EMBL" id="QNT59329.1"/>
    </source>
</evidence>
<dbReference type="Proteomes" id="UP000516412">
    <property type="component" value="Chromosome"/>
</dbReference>
<reference evidence="2" key="1">
    <citation type="submission" date="2024-06" db="EMBL/GenBank/DDBJ databases">
        <title>Complete Genome Sequence of mouse commensal type strain Neisseria musculi.</title>
        <authorList>
            <person name="Thapa E."/>
            <person name="Aluvathingal J."/>
            <person name="Nadendla S."/>
            <person name="Mehta A."/>
            <person name="Tettelin H."/>
            <person name="Weyand N.J."/>
        </authorList>
    </citation>
    <scope>NUCLEOTIDE SEQUENCE</scope>
    <source>
        <strain evidence="2">NW831</strain>
    </source>
</reference>
<protein>
    <submittedName>
        <fullName evidence="2">Uncharacterized protein</fullName>
    </submittedName>
</protein>